<dbReference type="PANTHER" id="PTHR31332">
    <property type="entry name" value="7-HYDROXYMETHYL CHLOROPHYLL A REDUCTASE, CHLOROPLASTIC"/>
    <property type="match status" value="1"/>
</dbReference>
<dbReference type="GO" id="GO:0052592">
    <property type="term" value="F:oxidoreductase activity, acting on CH or CH2 groups, with an iron-sulfur protein as acceptor"/>
    <property type="evidence" value="ECO:0007669"/>
    <property type="project" value="TreeGrafter"/>
</dbReference>
<comment type="caution">
    <text evidence="3">The sequence shown here is derived from an EMBL/GenBank/DDBJ whole genome shotgun (WGS) entry which is preliminary data.</text>
</comment>
<evidence type="ECO:0000313" key="4">
    <source>
        <dbReference type="Proteomes" id="UP000226079"/>
    </source>
</evidence>
<dbReference type="InterPro" id="IPR007516">
    <property type="entry name" value="Co_F420_Hydgase/DH_bsu_N"/>
</dbReference>
<keyword evidence="4" id="KW-1185">Reference proteome</keyword>
<feature type="domain" description="Coenzyme F420 hydrogenase/dehydrogenase beta subunit N-terminal" evidence="1">
    <location>
        <begin position="61"/>
        <end position="137"/>
    </location>
</feature>
<gene>
    <name evidence="3" type="ORF">ATK74_2031</name>
</gene>
<dbReference type="Pfam" id="PF04432">
    <property type="entry name" value="FrhB_FdhB_C"/>
    <property type="match status" value="1"/>
</dbReference>
<dbReference type="AlphaFoldDB" id="A0A2A9CV11"/>
<dbReference type="PANTHER" id="PTHR31332:SF0">
    <property type="entry name" value="7-HYDROXYMETHYL CHLOROPHYLL A REDUCTASE, CHLOROPLASTIC"/>
    <property type="match status" value="1"/>
</dbReference>
<proteinExistence type="predicted"/>
<sequence length="433" mass="46696">MTLGDLRMYRAELGDATQDQIRAASRVCPFSDEAPSEDSLGAASSEAPAQHHALLGQYSAIFAGRVSDPGYTLASSSGGLASWFAQRLIDSGRVAGVISVGHADDGPGIYAYQITADPASPTSRKSAYYASTMSEVLSRVENLDGQFALVGLPCFIKAARALCVERPALAQKLTVFVGLVCGHYKTQAFAESLAWQIGVPPQELEDIDFRVKRPDRPASDYDFGAKRAGETDWHFGQVRSLVGGSWGHGLFQPECCNFCDDVVAETASISFGDAWLPRFTANSNGTNVVICRDPSLQSYFDDAAATGEIGIESLSADDAALTQAGGFRHRREGLAVRLADDLAAGLSVPQKRVSPDASAVSKRRVRLIRQRRRLSADSHAAFAAARATGDLSGYLRTTMAGITRYQRLDTSLGRRIIRRLQYTVRLVADRFSS</sequence>
<dbReference type="InterPro" id="IPR045220">
    <property type="entry name" value="FRHB/FDHB/HCAR-like"/>
</dbReference>
<dbReference type="InterPro" id="IPR007525">
    <property type="entry name" value="FrhB_FdhB_C"/>
</dbReference>
<feature type="domain" description="Coenzyme F420 hydrogenase/dehydrogenase beta subunit C-terminal" evidence="2">
    <location>
        <begin position="146"/>
        <end position="315"/>
    </location>
</feature>
<accession>A0A2A9CV11</accession>
<dbReference type="Pfam" id="PF04422">
    <property type="entry name" value="FrhB_FdhB_N"/>
    <property type="match status" value="1"/>
</dbReference>
<dbReference type="Proteomes" id="UP000226079">
    <property type="component" value="Unassembled WGS sequence"/>
</dbReference>
<name>A0A2A9CV11_9ACTN</name>
<evidence type="ECO:0000259" key="2">
    <source>
        <dbReference type="Pfam" id="PF04432"/>
    </source>
</evidence>
<reference evidence="3 4" key="1">
    <citation type="submission" date="2017-10" db="EMBL/GenBank/DDBJ databases">
        <title>Sequencing the genomes of 1000 actinobacteria strains.</title>
        <authorList>
            <person name="Klenk H.-P."/>
        </authorList>
    </citation>
    <scope>NUCLEOTIDE SEQUENCE [LARGE SCALE GENOMIC DNA]</scope>
    <source>
        <strain evidence="3 4">DSM 15597</strain>
    </source>
</reference>
<evidence type="ECO:0000313" key="3">
    <source>
        <dbReference type="EMBL" id="PFG17460.1"/>
    </source>
</evidence>
<organism evidence="3 4">
    <name type="scientific">Propionicimonas paludicola</name>
    <dbReference type="NCBI Taxonomy" id="185243"/>
    <lineage>
        <taxon>Bacteria</taxon>
        <taxon>Bacillati</taxon>
        <taxon>Actinomycetota</taxon>
        <taxon>Actinomycetes</taxon>
        <taxon>Propionibacteriales</taxon>
        <taxon>Nocardioidaceae</taxon>
        <taxon>Propionicimonas</taxon>
    </lineage>
</organism>
<protein>
    <submittedName>
        <fullName evidence="3">Coenzyme F420-reducing hydrogenase beta subunit</fullName>
    </submittedName>
</protein>
<dbReference type="EMBL" id="PDJC01000001">
    <property type="protein sequence ID" value="PFG17460.1"/>
    <property type="molecule type" value="Genomic_DNA"/>
</dbReference>
<evidence type="ECO:0000259" key="1">
    <source>
        <dbReference type="Pfam" id="PF04422"/>
    </source>
</evidence>